<name>A0A7W3QJT8_ACTNM</name>
<dbReference type="InterPro" id="IPR006128">
    <property type="entry name" value="Lipoprotein_PsaA-like"/>
</dbReference>
<proteinExistence type="inferred from homology"/>
<dbReference type="RefSeq" id="WP_312897787.1">
    <property type="nucleotide sequence ID" value="NZ_BAAALP010000012.1"/>
</dbReference>
<keyword evidence="8" id="KW-1185">Reference proteome</keyword>
<evidence type="ECO:0000256" key="5">
    <source>
        <dbReference type="SAM" id="MobiDB-lite"/>
    </source>
</evidence>
<evidence type="ECO:0000256" key="1">
    <source>
        <dbReference type="ARBA" id="ARBA00011028"/>
    </source>
</evidence>
<dbReference type="GO" id="GO:0007155">
    <property type="term" value="P:cell adhesion"/>
    <property type="evidence" value="ECO:0007669"/>
    <property type="project" value="InterPro"/>
</dbReference>
<feature type="region of interest" description="Disordered" evidence="5">
    <location>
        <begin position="133"/>
        <end position="159"/>
    </location>
</feature>
<evidence type="ECO:0000313" key="8">
    <source>
        <dbReference type="Proteomes" id="UP000572680"/>
    </source>
</evidence>
<dbReference type="PROSITE" id="PS51257">
    <property type="entry name" value="PROKAR_LIPOPROTEIN"/>
    <property type="match status" value="1"/>
</dbReference>
<evidence type="ECO:0000256" key="6">
    <source>
        <dbReference type="SAM" id="SignalP"/>
    </source>
</evidence>
<evidence type="ECO:0000256" key="2">
    <source>
        <dbReference type="ARBA" id="ARBA00022448"/>
    </source>
</evidence>
<dbReference type="EMBL" id="JACJIA010000001">
    <property type="protein sequence ID" value="MBA8949735.1"/>
    <property type="molecule type" value="Genomic_DNA"/>
</dbReference>
<gene>
    <name evidence="7" type="ORF">HNR61_001333</name>
</gene>
<evidence type="ECO:0000256" key="3">
    <source>
        <dbReference type="ARBA" id="ARBA00022729"/>
    </source>
</evidence>
<dbReference type="InterPro" id="IPR006127">
    <property type="entry name" value="ZnuA-like"/>
</dbReference>
<dbReference type="PRINTS" id="PR00690">
    <property type="entry name" value="ADHESNFAMILY"/>
</dbReference>
<accession>A0A7W3QJT8</accession>
<dbReference type="SUPFAM" id="SSF53807">
    <property type="entry name" value="Helical backbone' metal receptor"/>
    <property type="match status" value="1"/>
</dbReference>
<evidence type="ECO:0000256" key="4">
    <source>
        <dbReference type="RuleBase" id="RU003512"/>
    </source>
</evidence>
<sequence>MLTSRKRLRALPLTAVSVLALAGLTACGDAGGSGSGGSGGSGDKIRVAASFYPMAWLAEKVGGADAAVQTLAKPGAEPHDQELTARQVADVGRAKLTLYVKGVQPAVDEAVSKHAKGDKALDAASVVKTLAPPAEEEHAHEHGAEGHEHDHGGGKESDPHIWLDPNRMATVADALGKRLAALDPAHAAGYRSRAADVAKQLTDLDGRFKTGLGTCEQKTIVTAHAAFGYLADRYGLKQVSIAGVDPSSEPSPKRLGELTHEIREAKATTVFTETLVSPKVAETLAREAGVKTAVLDPVEGIKEGSSDDYLSVMRKNLDTLRSSLECK</sequence>
<dbReference type="InterPro" id="IPR006129">
    <property type="entry name" value="AdhesinB"/>
</dbReference>
<comment type="caution">
    <text evidence="7">The sequence shown here is derived from an EMBL/GenBank/DDBJ whole genome shotgun (WGS) entry which is preliminary data.</text>
</comment>
<feature type="chain" id="PRO_5039321547" evidence="6">
    <location>
        <begin position="23"/>
        <end position="327"/>
    </location>
</feature>
<reference evidence="7 8" key="1">
    <citation type="submission" date="2020-08" db="EMBL/GenBank/DDBJ databases">
        <title>Genomic Encyclopedia of Type Strains, Phase IV (KMG-IV): sequencing the most valuable type-strain genomes for metagenomic binning, comparative biology and taxonomic classification.</title>
        <authorList>
            <person name="Goeker M."/>
        </authorList>
    </citation>
    <scope>NUCLEOTIDE SEQUENCE [LARGE SCALE GENOMIC DNA]</scope>
    <source>
        <strain evidence="7 8">DSM 44197</strain>
    </source>
</reference>
<dbReference type="Pfam" id="PF01297">
    <property type="entry name" value="ZnuA"/>
    <property type="match status" value="1"/>
</dbReference>
<keyword evidence="3 6" id="KW-0732">Signal</keyword>
<comment type="similarity">
    <text evidence="1 4">Belongs to the bacterial solute-binding protein 9 family.</text>
</comment>
<feature type="signal peptide" evidence="6">
    <location>
        <begin position="1"/>
        <end position="22"/>
    </location>
</feature>
<dbReference type="PANTHER" id="PTHR42953:SF3">
    <property type="entry name" value="HIGH-AFFINITY ZINC UPTAKE SYSTEM PROTEIN ZNUA"/>
    <property type="match status" value="1"/>
</dbReference>
<evidence type="ECO:0000313" key="7">
    <source>
        <dbReference type="EMBL" id="MBA8949735.1"/>
    </source>
</evidence>
<dbReference type="GO" id="GO:0030001">
    <property type="term" value="P:metal ion transport"/>
    <property type="evidence" value="ECO:0007669"/>
    <property type="project" value="InterPro"/>
</dbReference>
<protein>
    <submittedName>
        <fullName evidence="7">Zinc transport system substrate-binding protein</fullName>
    </submittedName>
</protein>
<dbReference type="AlphaFoldDB" id="A0A7W3QJT8"/>
<dbReference type="PANTHER" id="PTHR42953">
    <property type="entry name" value="HIGH-AFFINITY ZINC UPTAKE SYSTEM PROTEIN ZNUA-RELATED"/>
    <property type="match status" value="1"/>
</dbReference>
<dbReference type="Proteomes" id="UP000572680">
    <property type="component" value="Unassembled WGS sequence"/>
</dbReference>
<dbReference type="PRINTS" id="PR00691">
    <property type="entry name" value="ADHESINB"/>
</dbReference>
<keyword evidence="2 4" id="KW-0813">Transport</keyword>
<feature type="compositionally biased region" description="Basic and acidic residues" evidence="5">
    <location>
        <begin position="135"/>
        <end position="159"/>
    </location>
</feature>
<dbReference type="GO" id="GO:0046872">
    <property type="term" value="F:metal ion binding"/>
    <property type="evidence" value="ECO:0007669"/>
    <property type="project" value="InterPro"/>
</dbReference>
<dbReference type="Gene3D" id="3.40.50.1980">
    <property type="entry name" value="Nitrogenase molybdenum iron protein domain"/>
    <property type="match status" value="2"/>
</dbReference>
<organism evidence="7 8">
    <name type="scientific">Actinomadura namibiensis</name>
    <dbReference type="NCBI Taxonomy" id="182080"/>
    <lineage>
        <taxon>Bacteria</taxon>
        <taxon>Bacillati</taxon>
        <taxon>Actinomycetota</taxon>
        <taxon>Actinomycetes</taxon>
        <taxon>Streptosporangiales</taxon>
        <taxon>Thermomonosporaceae</taxon>
        <taxon>Actinomadura</taxon>
    </lineage>
</organism>
<dbReference type="InterPro" id="IPR050492">
    <property type="entry name" value="Bact_metal-bind_prot9"/>
</dbReference>